<protein>
    <submittedName>
        <fullName evidence="1">Restriction endonuclease</fullName>
    </submittedName>
</protein>
<keyword evidence="1" id="KW-0540">Nuclease</keyword>
<organism evidence="1 2">
    <name type="scientific">Flammeovirga pectinis</name>
    <dbReference type="NCBI Taxonomy" id="2494373"/>
    <lineage>
        <taxon>Bacteria</taxon>
        <taxon>Pseudomonadati</taxon>
        <taxon>Bacteroidota</taxon>
        <taxon>Cytophagia</taxon>
        <taxon>Cytophagales</taxon>
        <taxon>Flammeovirgaceae</taxon>
        <taxon>Flammeovirga</taxon>
    </lineage>
</organism>
<reference evidence="1 2" key="1">
    <citation type="submission" date="2018-12" db="EMBL/GenBank/DDBJ databases">
        <title>Flammeovirga pectinis sp. nov., isolated from the gut of the Korean scallop, Patinopecten yessoensis.</title>
        <authorList>
            <person name="Bae J.-W."/>
            <person name="Jeong Y.-S."/>
            <person name="Kang W."/>
        </authorList>
    </citation>
    <scope>NUCLEOTIDE SEQUENCE [LARGE SCALE GENOMIC DNA]</scope>
    <source>
        <strain evidence="1 2">L12M1</strain>
    </source>
</reference>
<dbReference type="KEGG" id="fll:EI427_05605"/>
<dbReference type="AlphaFoldDB" id="A0A3Q9FKE9"/>
<dbReference type="Proteomes" id="UP000267268">
    <property type="component" value="Chromosome 1"/>
</dbReference>
<evidence type="ECO:0000313" key="1">
    <source>
        <dbReference type="EMBL" id="AZQ61727.1"/>
    </source>
</evidence>
<dbReference type="Pfam" id="PF10117">
    <property type="entry name" value="McrBC"/>
    <property type="match status" value="1"/>
</dbReference>
<sequence length="405" mass="47363">MKKVRFTLFEHETLKVGQEKDSVVFTMQHLQALEKFYGDECPYFSLINKGIKCNEHVGVIHVGNIIIEVLPKADRSNSENKWRELLIRMLKMVSSFNVSAPTSSFLSLQSNYILDLYFELYLKEIDLLLHKGLIKKYRRVDNNQKALKGRLQLSKHLQKNIIHKERFYVNHTVYDQEHQIHQILLQALKCIELLNTNPKLNVTSVIFRFPELSDIHVSKYTFEKLNLGRKFKHYETALSIAKLILLNFHPDLSNGQSDVLALMFNMNNLWEKFVFFSLRQRLKNCTVKEQGSKLFWEGGSSHQSFMKPDIIIEKPIDEGIKTFVLDTKWKNLYGGSPSAQDLRQLYVYHQFYDAEKVALVYPGEKDTIEGQFQKEGRECAVIQISYNDNLETFIDNIVEDIEGWL</sequence>
<gene>
    <name evidence="1" type="ORF">EI427_05605</name>
</gene>
<dbReference type="REBASE" id="290653">
    <property type="entry name" value="FspL12M1McrBCP"/>
</dbReference>
<keyword evidence="1" id="KW-0255">Endonuclease</keyword>
<dbReference type="GO" id="GO:0004519">
    <property type="term" value="F:endonuclease activity"/>
    <property type="evidence" value="ECO:0007669"/>
    <property type="project" value="UniProtKB-KW"/>
</dbReference>
<keyword evidence="2" id="KW-1185">Reference proteome</keyword>
<dbReference type="RefSeq" id="WP_126612516.1">
    <property type="nucleotide sequence ID" value="NZ_CP034562.1"/>
</dbReference>
<dbReference type="EMBL" id="CP034562">
    <property type="protein sequence ID" value="AZQ61727.1"/>
    <property type="molecule type" value="Genomic_DNA"/>
</dbReference>
<name>A0A3Q9FKE9_9BACT</name>
<accession>A0A3Q9FKE9</accession>
<keyword evidence="1" id="KW-0378">Hydrolase</keyword>
<evidence type="ECO:0000313" key="2">
    <source>
        <dbReference type="Proteomes" id="UP000267268"/>
    </source>
</evidence>
<dbReference type="InterPro" id="IPR019292">
    <property type="entry name" value="McrC"/>
</dbReference>
<dbReference type="PANTHER" id="PTHR38733:SF1">
    <property type="entry name" value="TYPE IV METHYL-DIRECTED RESTRICTION ENZYME ECOKMCRBC"/>
    <property type="match status" value="1"/>
</dbReference>
<proteinExistence type="predicted"/>
<dbReference type="OrthoDB" id="307209at2"/>
<dbReference type="PANTHER" id="PTHR38733">
    <property type="entry name" value="PROTEIN MCRC"/>
    <property type="match status" value="1"/>
</dbReference>